<keyword evidence="7" id="KW-1185">Reference proteome</keyword>
<dbReference type="Pfam" id="PF00126">
    <property type="entry name" value="HTH_1"/>
    <property type="match status" value="1"/>
</dbReference>
<dbReference type="InterPro" id="IPR050950">
    <property type="entry name" value="HTH-type_LysR_regulators"/>
</dbReference>
<name>A0A6N1V8J5_9HYPH</name>
<sequence length="308" mass="34172">MKERRIRFRHIRTFLEVARQRNATRAAERLNTVQPAVSRSLRELETEIGRPLFERTSDGLVLTEAGERLYHFANTGMSHIEMGVAEAAGDGHHEVVSFGALPNITRRILPEAVLRFKRVRPGIIVRLLSGTNEELLGKLRTGEVDFVIGRLAGPETMTGLSFEHLLYENMVFAARAGHPLADLDLVPLSSVDRHLVILPPPKTVIRQELDKFLVANGIPRFRDSIETISFEFAKLIVRDSDAVVALPFGAMEPELADGTLVQLATPSETLRGPVGLTFLPGRQLSPPTLMLLEILRDRISRLAGANTV</sequence>
<dbReference type="InterPro" id="IPR036390">
    <property type="entry name" value="WH_DNA-bd_sf"/>
</dbReference>
<accession>A0A6N1V8J5</accession>
<dbReference type="GO" id="GO:0003677">
    <property type="term" value="F:DNA binding"/>
    <property type="evidence" value="ECO:0007669"/>
    <property type="project" value="UniProtKB-KW"/>
</dbReference>
<dbReference type="FunFam" id="1.10.10.10:FF:000001">
    <property type="entry name" value="LysR family transcriptional regulator"/>
    <property type="match status" value="1"/>
</dbReference>
<evidence type="ECO:0000256" key="2">
    <source>
        <dbReference type="ARBA" id="ARBA00023015"/>
    </source>
</evidence>
<dbReference type="PANTHER" id="PTHR30419:SF8">
    <property type="entry name" value="NITROGEN ASSIMILATION TRANSCRIPTIONAL ACTIVATOR-RELATED"/>
    <property type="match status" value="1"/>
</dbReference>
<keyword evidence="2" id="KW-0805">Transcription regulation</keyword>
<dbReference type="PANTHER" id="PTHR30419">
    <property type="entry name" value="HTH-TYPE TRANSCRIPTIONAL REGULATOR YBHD"/>
    <property type="match status" value="1"/>
</dbReference>
<evidence type="ECO:0000313" key="6">
    <source>
        <dbReference type="EMBL" id="QKV17244.1"/>
    </source>
</evidence>
<evidence type="ECO:0000256" key="4">
    <source>
        <dbReference type="ARBA" id="ARBA00023163"/>
    </source>
</evidence>
<dbReference type="PROSITE" id="PS50931">
    <property type="entry name" value="HTH_LYSR"/>
    <property type="match status" value="1"/>
</dbReference>
<evidence type="ECO:0000313" key="7">
    <source>
        <dbReference type="Proteomes" id="UP000509367"/>
    </source>
</evidence>
<evidence type="ECO:0000256" key="3">
    <source>
        <dbReference type="ARBA" id="ARBA00023125"/>
    </source>
</evidence>
<dbReference type="GO" id="GO:0003700">
    <property type="term" value="F:DNA-binding transcription factor activity"/>
    <property type="evidence" value="ECO:0007669"/>
    <property type="project" value="InterPro"/>
</dbReference>
<gene>
    <name evidence="6" type="ORF">HTY61_01570</name>
</gene>
<dbReference type="Gene3D" id="1.10.10.10">
    <property type="entry name" value="Winged helix-like DNA-binding domain superfamily/Winged helix DNA-binding domain"/>
    <property type="match status" value="1"/>
</dbReference>
<dbReference type="InterPro" id="IPR036388">
    <property type="entry name" value="WH-like_DNA-bd_sf"/>
</dbReference>
<dbReference type="InterPro" id="IPR005119">
    <property type="entry name" value="LysR_subst-bd"/>
</dbReference>
<keyword evidence="4" id="KW-0804">Transcription</keyword>
<dbReference type="Pfam" id="PF03466">
    <property type="entry name" value="LysR_substrate"/>
    <property type="match status" value="1"/>
</dbReference>
<proteinExistence type="inferred from homology"/>
<evidence type="ECO:0000259" key="5">
    <source>
        <dbReference type="PROSITE" id="PS50931"/>
    </source>
</evidence>
<comment type="similarity">
    <text evidence="1">Belongs to the LysR transcriptional regulatory family.</text>
</comment>
<reference evidence="6 7" key="1">
    <citation type="submission" date="2020-06" db="EMBL/GenBank/DDBJ databases">
        <title>Oricola thermophila sp. nov. isolated from a tidal sediments.</title>
        <authorList>
            <person name="Kwon K.K."/>
            <person name="Yang S.-H."/>
            <person name="Park M.-J."/>
        </authorList>
    </citation>
    <scope>NUCLEOTIDE SEQUENCE [LARGE SCALE GENOMIC DNA]</scope>
    <source>
        <strain evidence="6 7">MEBiC13590</strain>
    </source>
</reference>
<dbReference type="PRINTS" id="PR00039">
    <property type="entry name" value="HTHLYSR"/>
</dbReference>
<dbReference type="GO" id="GO:0005829">
    <property type="term" value="C:cytosol"/>
    <property type="evidence" value="ECO:0007669"/>
    <property type="project" value="TreeGrafter"/>
</dbReference>
<protein>
    <submittedName>
        <fullName evidence="6">LysR family transcriptional regulator</fullName>
    </submittedName>
</protein>
<feature type="domain" description="HTH lysR-type" evidence="5">
    <location>
        <begin position="6"/>
        <end position="63"/>
    </location>
</feature>
<dbReference type="RefSeq" id="WP_175275140.1">
    <property type="nucleotide sequence ID" value="NZ_CP054836.1"/>
</dbReference>
<dbReference type="EMBL" id="CP054836">
    <property type="protein sequence ID" value="QKV17244.1"/>
    <property type="molecule type" value="Genomic_DNA"/>
</dbReference>
<dbReference type="Proteomes" id="UP000509367">
    <property type="component" value="Chromosome"/>
</dbReference>
<dbReference type="InterPro" id="IPR000847">
    <property type="entry name" value="LysR_HTH_N"/>
</dbReference>
<dbReference type="Gene3D" id="3.40.190.10">
    <property type="entry name" value="Periplasmic binding protein-like II"/>
    <property type="match status" value="2"/>
</dbReference>
<dbReference type="SUPFAM" id="SSF53850">
    <property type="entry name" value="Periplasmic binding protein-like II"/>
    <property type="match status" value="1"/>
</dbReference>
<organism evidence="6 7">
    <name type="scientific">Oricola thermophila</name>
    <dbReference type="NCBI Taxonomy" id="2742145"/>
    <lineage>
        <taxon>Bacteria</taxon>
        <taxon>Pseudomonadati</taxon>
        <taxon>Pseudomonadota</taxon>
        <taxon>Alphaproteobacteria</taxon>
        <taxon>Hyphomicrobiales</taxon>
        <taxon>Ahrensiaceae</taxon>
        <taxon>Oricola</taxon>
    </lineage>
</organism>
<keyword evidence="3" id="KW-0238">DNA-binding</keyword>
<evidence type="ECO:0000256" key="1">
    <source>
        <dbReference type="ARBA" id="ARBA00009437"/>
    </source>
</evidence>
<dbReference type="KEGG" id="orm:HTY61_01570"/>
<dbReference type="SUPFAM" id="SSF46785">
    <property type="entry name" value="Winged helix' DNA-binding domain"/>
    <property type="match status" value="1"/>
</dbReference>
<dbReference type="AlphaFoldDB" id="A0A6N1V8J5"/>